<comment type="caution">
    <text evidence="2">The sequence shown here is derived from an EMBL/GenBank/DDBJ whole genome shotgun (WGS) entry which is preliminary data.</text>
</comment>
<evidence type="ECO:0000313" key="2">
    <source>
        <dbReference type="EMBL" id="KAK7051953.1"/>
    </source>
</evidence>
<evidence type="ECO:0000313" key="3">
    <source>
        <dbReference type="Proteomes" id="UP001362999"/>
    </source>
</evidence>
<organism evidence="2 3">
    <name type="scientific">Favolaschia claudopus</name>
    <dbReference type="NCBI Taxonomy" id="2862362"/>
    <lineage>
        <taxon>Eukaryota</taxon>
        <taxon>Fungi</taxon>
        <taxon>Dikarya</taxon>
        <taxon>Basidiomycota</taxon>
        <taxon>Agaricomycotina</taxon>
        <taxon>Agaricomycetes</taxon>
        <taxon>Agaricomycetidae</taxon>
        <taxon>Agaricales</taxon>
        <taxon>Marasmiineae</taxon>
        <taxon>Mycenaceae</taxon>
        <taxon>Favolaschia</taxon>
    </lineage>
</organism>
<evidence type="ECO:0000256" key="1">
    <source>
        <dbReference type="SAM" id="MobiDB-lite"/>
    </source>
</evidence>
<dbReference type="Proteomes" id="UP001362999">
    <property type="component" value="Unassembled WGS sequence"/>
</dbReference>
<name>A0AAW0DKX7_9AGAR</name>
<accession>A0AAW0DKX7</accession>
<sequence>MPSAISTTKSLTPGVVALDIVIEAEAPCRFLLTHSLSSRSSPLHIMLSFSYTSYRFLPSSTHHRRLPTSPLGHPQPYRMHMPPPPPPTSSPTSRGRTPSLPQVYQDQRRVVCVGPECMDLLHFKATHGSLFRLKPESFSPRRGSIKREWYLGFGPLRRPSILSDLASVPADFGSPCSHHLAVFKLNLLHAQDAGARSFAVLDTVAMRRGRRWNVAVGVDSGGDLDVHDVENDLKPLDAQNNDAGGPGVDADGDASCGVVVLTQCSRPAPHIDSLDIGPSYLTSAAALKLIRHATHWGAYIYTSHLSVSTKMKLHEGA</sequence>
<feature type="compositionally biased region" description="Low complexity" evidence="1">
    <location>
        <begin position="90"/>
        <end position="101"/>
    </location>
</feature>
<gene>
    <name evidence="2" type="ORF">R3P38DRAFT_3172277</name>
</gene>
<protein>
    <submittedName>
        <fullName evidence="2">Uncharacterized protein</fullName>
    </submittedName>
</protein>
<proteinExistence type="predicted"/>
<reference evidence="2 3" key="1">
    <citation type="journal article" date="2024" name="J Genomics">
        <title>Draft genome sequencing and assembly of Favolaschia claudopus CIRM-BRFM 2984 isolated from oak limbs.</title>
        <authorList>
            <person name="Navarro D."/>
            <person name="Drula E."/>
            <person name="Chaduli D."/>
            <person name="Cazenave R."/>
            <person name="Ahrendt S."/>
            <person name="Wang J."/>
            <person name="Lipzen A."/>
            <person name="Daum C."/>
            <person name="Barry K."/>
            <person name="Grigoriev I.V."/>
            <person name="Favel A."/>
            <person name="Rosso M.N."/>
            <person name="Martin F."/>
        </authorList>
    </citation>
    <scope>NUCLEOTIDE SEQUENCE [LARGE SCALE GENOMIC DNA]</scope>
    <source>
        <strain evidence="2 3">CIRM-BRFM 2984</strain>
    </source>
</reference>
<dbReference type="AlphaFoldDB" id="A0AAW0DKX7"/>
<keyword evidence="3" id="KW-1185">Reference proteome</keyword>
<feature type="region of interest" description="Disordered" evidence="1">
    <location>
        <begin position="61"/>
        <end position="101"/>
    </location>
</feature>
<dbReference type="EMBL" id="JAWWNJ010000007">
    <property type="protein sequence ID" value="KAK7051953.1"/>
    <property type="molecule type" value="Genomic_DNA"/>
</dbReference>